<accession>A0A0V0TGT1</accession>
<protein>
    <submittedName>
        <fullName evidence="1">Uncharacterized protein</fullName>
    </submittedName>
</protein>
<dbReference type="Proteomes" id="UP000055048">
    <property type="component" value="Unassembled WGS sequence"/>
</dbReference>
<keyword evidence="2" id="KW-1185">Reference proteome</keyword>
<dbReference type="OrthoDB" id="5937951at2759"/>
<reference evidence="1 2" key="1">
    <citation type="submission" date="2015-01" db="EMBL/GenBank/DDBJ databases">
        <title>Evolution of Trichinella species and genotypes.</title>
        <authorList>
            <person name="Korhonen P.K."/>
            <person name="Edoardo P."/>
            <person name="Giuseppe L.R."/>
            <person name="Gasser R.B."/>
        </authorList>
    </citation>
    <scope>NUCLEOTIDE SEQUENCE [LARGE SCALE GENOMIC DNA]</scope>
    <source>
        <strain evidence="1">ISS417</strain>
    </source>
</reference>
<proteinExistence type="predicted"/>
<sequence length="98" mass="11232">MKIQQLDSSEAEIILCGRKWTRTGLTNRPKSTTALLMLIKRCFPWRRPLTLLGPQMMLWFLRAIVARAVRNRKGYAVTYDSLVTMRGSLSPGNHKSLN</sequence>
<name>A0A0V0TGT1_9BILA</name>
<gene>
    <name evidence="1" type="ORF">T05_2015</name>
</gene>
<organism evidence="1 2">
    <name type="scientific">Trichinella murrelli</name>
    <dbReference type="NCBI Taxonomy" id="144512"/>
    <lineage>
        <taxon>Eukaryota</taxon>
        <taxon>Metazoa</taxon>
        <taxon>Ecdysozoa</taxon>
        <taxon>Nematoda</taxon>
        <taxon>Enoplea</taxon>
        <taxon>Dorylaimia</taxon>
        <taxon>Trichinellida</taxon>
        <taxon>Trichinellidae</taxon>
        <taxon>Trichinella</taxon>
    </lineage>
</organism>
<comment type="caution">
    <text evidence="1">The sequence shown here is derived from an EMBL/GenBank/DDBJ whole genome shotgun (WGS) entry which is preliminary data.</text>
</comment>
<dbReference type="EMBL" id="JYDJ01000279">
    <property type="protein sequence ID" value="KRX38161.1"/>
    <property type="molecule type" value="Genomic_DNA"/>
</dbReference>
<dbReference type="AlphaFoldDB" id="A0A0V0TGT1"/>
<evidence type="ECO:0000313" key="1">
    <source>
        <dbReference type="EMBL" id="KRX38161.1"/>
    </source>
</evidence>
<evidence type="ECO:0000313" key="2">
    <source>
        <dbReference type="Proteomes" id="UP000055048"/>
    </source>
</evidence>